<dbReference type="InterPro" id="IPR036047">
    <property type="entry name" value="F-box-like_dom_sf"/>
</dbReference>
<dbReference type="SUPFAM" id="SSF81383">
    <property type="entry name" value="F-box domain"/>
    <property type="match status" value="1"/>
</dbReference>
<feature type="domain" description="F-box" evidence="2">
    <location>
        <begin position="125"/>
        <end position="171"/>
    </location>
</feature>
<evidence type="ECO:0000313" key="3">
    <source>
        <dbReference type="EMBL" id="KAB5592983.1"/>
    </source>
</evidence>
<dbReference type="AlphaFoldDB" id="A0A5N5QN41"/>
<keyword evidence="4" id="KW-1185">Reference proteome</keyword>
<feature type="region of interest" description="Disordered" evidence="1">
    <location>
        <begin position="1"/>
        <end position="45"/>
    </location>
</feature>
<name>A0A5N5QN41_9AGAM</name>
<evidence type="ECO:0000313" key="4">
    <source>
        <dbReference type="Proteomes" id="UP000383932"/>
    </source>
</evidence>
<dbReference type="PROSITE" id="PS50181">
    <property type="entry name" value="FBOX"/>
    <property type="match status" value="1"/>
</dbReference>
<organism evidence="3 4">
    <name type="scientific">Ceratobasidium theobromae</name>
    <dbReference type="NCBI Taxonomy" id="1582974"/>
    <lineage>
        <taxon>Eukaryota</taxon>
        <taxon>Fungi</taxon>
        <taxon>Dikarya</taxon>
        <taxon>Basidiomycota</taxon>
        <taxon>Agaricomycotina</taxon>
        <taxon>Agaricomycetes</taxon>
        <taxon>Cantharellales</taxon>
        <taxon>Ceratobasidiaceae</taxon>
        <taxon>Ceratobasidium</taxon>
    </lineage>
</organism>
<feature type="compositionally biased region" description="Basic and acidic residues" evidence="1">
    <location>
        <begin position="270"/>
        <end position="285"/>
    </location>
</feature>
<comment type="caution">
    <text evidence="3">The sequence shown here is derived from an EMBL/GenBank/DDBJ whole genome shotgun (WGS) entry which is preliminary data.</text>
</comment>
<feature type="region of interest" description="Disordered" evidence="1">
    <location>
        <begin position="263"/>
        <end position="285"/>
    </location>
</feature>
<dbReference type="InterPro" id="IPR001810">
    <property type="entry name" value="F-box_dom"/>
</dbReference>
<accession>A0A5N5QN41</accession>
<dbReference type="Proteomes" id="UP000383932">
    <property type="component" value="Unassembled WGS sequence"/>
</dbReference>
<feature type="region of interest" description="Disordered" evidence="1">
    <location>
        <begin position="59"/>
        <end position="112"/>
    </location>
</feature>
<gene>
    <name evidence="3" type="ORF">CTheo_3537</name>
</gene>
<reference evidence="3 4" key="1">
    <citation type="journal article" date="2019" name="Fungal Biol. Biotechnol.">
        <title>Draft genome sequence of fastidious pathogen Ceratobasidium theobromae, which causes vascular-streak dieback in Theobroma cacao.</title>
        <authorList>
            <person name="Ali S.S."/>
            <person name="Asman A."/>
            <person name="Shao J."/>
            <person name="Firmansyah A.P."/>
            <person name="Susilo A.W."/>
            <person name="Rosmana A."/>
            <person name="McMahon P."/>
            <person name="Junaid M."/>
            <person name="Guest D."/>
            <person name="Kheng T.Y."/>
            <person name="Meinhardt L.W."/>
            <person name="Bailey B.A."/>
        </authorList>
    </citation>
    <scope>NUCLEOTIDE SEQUENCE [LARGE SCALE GENOMIC DNA]</scope>
    <source>
        <strain evidence="3 4">CT2</strain>
    </source>
</reference>
<evidence type="ECO:0000259" key="2">
    <source>
        <dbReference type="PROSITE" id="PS50181"/>
    </source>
</evidence>
<protein>
    <submittedName>
        <fullName evidence="3">F-box-like protein</fullName>
    </submittedName>
</protein>
<proteinExistence type="predicted"/>
<dbReference type="Gene3D" id="1.20.1280.50">
    <property type="match status" value="1"/>
</dbReference>
<dbReference type="Pfam" id="PF12937">
    <property type="entry name" value="F-box-like"/>
    <property type="match status" value="1"/>
</dbReference>
<dbReference type="EMBL" id="SSOP01000048">
    <property type="protein sequence ID" value="KAB5592983.1"/>
    <property type="molecule type" value="Genomic_DNA"/>
</dbReference>
<sequence length="285" mass="31965">MPTSSLLQDVLRPTVEAAKAGTTSPPKPRSPVEQSYSDADSRRGIQVDHLAAMMGRIEIKRPKTPEQQNDSEEELIGVQTLPNTPRVLSRPGSRPGSRATSPSRLGASGRRIRGPLMLGGARQHTDPIRAFPTEVGQRIFGQLGIRDLANCARVCHRWKRSQTLNYVWFQQYRKDNFQDDSLPAGKWTRRESKQDWRVTYLRIQRRSDYNGPRMASDADALSSGYVTPREIREAQWASEAAAATAKPNKLEARSMYKELGGRKFRGKNKFGGETRDRGGWDDGGD</sequence>
<dbReference type="OrthoDB" id="6419443at2759"/>
<evidence type="ECO:0000256" key="1">
    <source>
        <dbReference type="SAM" id="MobiDB-lite"/>
    </source>
</evidence>